<keyword evidence="2" id="KW-0175">Coiled coil</keyword>
<dbReference type="PROSITE" id="PS50891">
    <property type="entry name" value="LOB"/>
    <property type="match status" value="1"/>
</dbReference>
<dbReference type="EMBL" id="JAUIZM010000007">
    <property type="protein sequence ID" value="KAK1374338.1"/>
    <property type="molecule type" value="Genomic_DNA"/>
</dbReference>
<protein>
    <submittedName>
        <fullName evidence="4">LOB domain-containing protein</fullName>
    </submittedName>
</protein>
<dbReference type="PANTHER" id="PTHR31301">
    <property type="entry name" value="LOB DOMAIN-CONTAINING PROTEIN 4-RELATED"/>
    <property type="match status" value="1"/>
</dbReference>
<keyword evidence="5" id="KW-1185">Reference proteome</keyword>
<evidence type="ECO:0000313" key="4">
    <source>
        <dbReference type="EMBL" id="KAK1374338.1"/>
    </source>
</evidence>
<name>A0AAD8HXT3_9APIA</name>
<sequence>MKLKGGPNNACAACKFQRRRCSSDCSLSPFFPADQPKIFHNVHRLFGVSKVIKILRKMRDHDQKVDAMKSIIYESNIRQRFPVHGCFGIISQLHQELQQATEELHYVQAQLSMLKENNSACSQIINSYDLVSENNENGAFYSDQSGDHSTSFNNLNNYYSDVMSDNNKLLEIQSQFGDSNAFALNHNQVGEASDQDYDILNFYATDDQSSKEACESSSESSGKYDGKQQVEIVAKNELKSAAAYFSLMSINSDQISQ</sequence>
<accession>A0AAD8HXT3</accession>
<proteinExistence type="inferred from homology"/>
<gene>
    <name evidence="4" type="ORF">POM88_030531</name>
</gene>
<dbReference type="Pfam" id="PF03195">
    <property type="entry name" value="LOB"/>
    <property type="match status" value="1"/>
</dbReference>
<dbReference type="AlphaFoldDB" id="A0AAD8HXT3"/>
<reference evidence="4" key="2">
    <citation type="submission" date="2023-05" db="EMBL/GenBank/DDBJ databases">
        <authorList>
            <person name="Schelkunov M.I."/>
        </authorList>
    </citation>
    <scope>NUCLEOTIDE SEQUENCE</scope>
    <source>
        <strain evidence="4">Hsosn_3</strain>
        <tissue evidence="4">Leaf</tissue>
    </source>
</reference>
<feature type="domain" description="LOB" evidence="3">
    <location>
        <begin position="9"/>
        <end position="111"/>
    </location>
</feature>
<comment type="similarity">
    <text evidence="1">Belongs to the LOB domain-containing protein family.</text>
</comment>
<comment type="caution">
    <text evidence="4">The sequence shown here is derived from an EMBL/GenBank/DDBJ whole genome shotgun (WGS) entry which is preliminary data.</text>
</comment>
<evidence type="ECO:0000313" key="5">
    <source>
        <dbReference type="Proteomes" id="UP001237642"/>
    </source>
</evidence>
<dbReference type="Proteomes" id="UP001237642">
    <property type="component" value="Unassembled WGS sequence"/>
</dbReference>
<dbReference type="PANTHER" id="PTHR31301:SF21">
    <property type="entry name" value="LOB DOMAIN-CONTAINING PROTEIN 27-RELATED"/>
    <property type="match status" value="1"/>
</dbReference>
<organism evidence="4 5">
    <name type="scientific">Heracleum sosnowskyi</name>
    <dbReference type="NCBI Taxonomy" id="360622"/>
    <lineage>
        <taxon>Eukaryota</taxon>
        <taxon>Viridiplantae</taxon>
        <taxon>Streptophyta</taxon>
        <taxon>Embryophyta</taxon>
        <taxon>Tracheophyta</taxon>
        <taxon>Spermatophyta</taxon>
        <taxon>Magnoliopsida</taxon>
        <taxon>eudicotyledons</taxon>
        <taxon>Gunneridae</taxon>
        <taxon>Pentapetalae</taxon>
        <taxon>asterids</taxon>
        <taxon>campanulids</taxon>
        <taxon>Apiales</taxon>
        <taxon>Apiaceae</taxon>
        <taxon>Apioideae</taxon>
        <taxon>apioid superclade</taxon>
        <taxon>Tordylieae</taxon>
        <taxon>Tordyliinae</taxon>
        <taxon>Heracleum</taxon>
    </lineage>
</organism>
<evidence type="ECO:0000256" key="1">
    <source>
        <dbReference type="ARBA" id="ARBA00005474"/>
    </source>
</evidence>
<evidence type="ECO:0000259" key="3">
    <source>
        <dbReference type="PROSITE" id="PS50891"/>
    </source>
</evidence>
<feature type="coiled-coil region" evidence="2">
    <location>
        <begin position="90"/>
        <end position="117"/>
    </location>
</feature>
<evidence type="ECO:0000256" key="2">
    <source>
        <dbReference type="SAM" id="Coils"/>
    </source>
</evidence>
<reference evidence="4" key="1">
    <citation type="submission" date="2023-02" db="EMBL/GenBank/DDBJ databases">
        <title>Genome of toxic invasive species Heracleum sosnowskyi carries increased number of genes despite the absence of recent whole-genome duplications.</title>
        <authorList>
            <person name="Schelkunov M."/>
            <person name="Shtratnikova V."/>
            <person name="Makarenko M."/>
            <person name="Klepikova A."/>
            <person name="Omelchenko D."/>
            <person name="Novikova G."/>
            <person name="Obukhova E."/>
            <person name="Bogdanov V."/>
            <person name="Penin A."/>
            <person name="Logacheva M."/>
        </authorList>
    </citation>
    <scope>NUCLEOTIDE SEQUENCE</scope>
    <source>
        <strain evidence="4">Hsosn_3</strain>
        <tissue evidence="4">Leaf</tissue>
    </source>
</reference>
<dbReference type="InterPro" id="IPR004883">
    <property type="entry name" value="LOB"/>
</dbReference>